<feature type="coiled-coil region" evidence="1">
    <location>
        <begin position="298"/>
        <end position="357"/>
    </location>
</feature>
<gene>
    <name evidence="3" type="ORF">ElyMa_002175500</name>
</gene>
<evidence type="ECO:0000256" key="2">
    <source>
        <dbReference type="SAM" id="MobiDB-lite"/>
    </source>
</evidence>
<feature type="compositionally biased region" description="Low complexity" evidence="2">
    <location>
        <begin position="380"/>
        <end position="400"/>
    </location>
</feature>
<feature type="region of interest" description="Disordered" evidence="2">
    <location>
        <begin position="69"/>
        <end position="101"/>
    </location>
</feature>
<evidence type="ECO:0000256" key="1">
    <source>
        <dbReference type="SAM" id="Coils"/>
    </source>
</evidence>
<dbReference type="AlphaFoldDB" id="A0AAV4FRT4"/>
<comment type="caution">
    <text evidence="3">The sequence shown here is derived from an EMBL/GenBank/DDBJ whole genome shotgun (WGS) entry which is preliminary data.</text>
</comment>
<accession>A0AAV4FRT4</accession>
<dbReference type="Proteomes" id="UP000762676">
    <property type="component" value="Unassembled WGS sequence"/>
</dbReference>
<organism evidence="3 4">
    <name type="scientific">Elysia marginata</name>
    <dbReference type="NCBI Taxonomy" id="1093978"/>
    <lineage>
        <taxon>Eukaryota</taxon>
        <taxon>Metazoa</taxon>
        <taxon>Spiralia</taxon>
        <taxon>Lophotrochozoa</taxon>
        <taxon>Mollusca</taxon>
        <taxon>Gastropoda</taxon>
        <taxon>Heterobranchia</taxon>
        <taxon>Euthyneura</taxon>
        <taxon>Panpulmonata</taxon>
        <taxon>Sacoglossa</taxon>
        <taxon>Placobranchoidea</taxon>
        <taxon>Plakobranchidae</taxon>
        <taxon>Elysia</taxon>
    </lineage>
</organism>
<keyword evidence="1" id="KW-0175">Coiled coil</keyword>
<reference evidence="3 4" key="1">
    <citation type="journal article" date="2021" name="Elife">
        <title>Chloroplast acquisition without the gene transfer in kleptoplastic sea slugs, Plakobranchus ocellatus.</title>
        <authorList>
            <person name="Maeda T."/>
            <person name="Takahashi S."/>
            <person name="Yoshida T."/>
            <person name="Shimamura S."/>
            <person name="Takaki Y."/>
            <person name="Nagai Y."/>
            <person name="Toyoda A."/>
            <person name="Suzuki Y."/>
            <person name="Arimoto A."/>
            <person name="Ishii H."/>
            <person name="Satoh N."/>
            <person name="Nishiyama T."/>
            <person name="Hasebe M."/>
            <person name="Maruyama T."/>
            <person name="Minagawa J."/>
            <person name="Obokata J."/>
            <person name="Shigenobu S."/>
        </authorList>
    </citation>
    <scope>NUCLEOTIDE SEQUENCE [LARGE SCALE GENOMIC DNA]</scope>
</reference>
<feature type="region of interest" description="Disordered" evidence="2">
    <location>
        <begin position="380"/>
        <end position="406"/>
    </location>
</feature>
<evidence type="ECO:0000313" key="3">
    <source>
        <dbReference type="EMBL" id="GFR74945.1"/>
    </source>
</evidence>
<feature type="compositionally biased region" description="Basic and acidic residues" evidence="2">
    <location>
        <begin position="75"/>
        <end position="89"/>
    </location>
</feature>
<evidence type="ECO:0000313" key="4">
    <source>
        <dbReference type="Proteomes" id="UP000762676"/>
    </source>
</evidence>
<proteinExistence type="predicted"/>
<feature type="region of interest" description="Disordered" evidence="2">
    <location>
        <begin position="1"/>
        <end position="55"/>
    </location>
</feature>
<dbReference type="EMBL" id="BMAT01004514">
    <property type="protein sequence ID" value="GFR74945.1"/>
    <property type="molecule type" value="Genomic_DNA"/>
</dbReference>
<name>A0AAV4FRT4_9GAST</name>
<protein>
    <submittedName>
        <fullName evidence="3">Uncharacterized protein</fullName>
    </submittedName>
</protein>
<keyword evidence="4" id="KW-1185">Reference proteome</keyword>
<sequence length="418" mass="46175">MPTSNKQSLKKGDSGNESMSIPRANDQIQGVYGDDSKHSGKTSLGDLPKKDSGKGASLAIENTTSECCNTNAAERNGRENERGLNRDDSGNDSQIFNDNDVDTETNTQLFPKQHYQTAPPLKQGTVVSPVQGPILVQNGHLVPDDLTTTSASHRIAESDSQNLGIKNSPHKLLNGMLMQANPSNSLHNQIYQVNTTRSRSSPSSEPILEHPMAPVAQATEFLMTDTPSLSLASLMQDTKPPEKEIPRPFQVSLRVFDQMAEELFKARHSNKLLTQVYVESQGNCEALSEYCEERGVIISRLQAENTQLMQEKRRLEARVQRLEQENLSMNDHYQTQIKVLEEDLKKCKFQKEGLELRLVRCPSPAEFGLVMRGSSSSSSLLSGAAAGQDNPQSPQPLSLPISGDDQSDQVHMLNFLKY</sequence>